<protein>
    <submittedName>
        <fullName evidence="6">ABC transporter ATP-binding protein</fullName>
    </submittedName>
</protein>
<dbReference type="Pfam" id="PF00005">
    <property type="entry name" value="ABC_tran"/>
    <property type="match status" value="1"/>
</dbReference>
<dbReference type="CDD" id="cd03269">
    <property type="entry name" value="ABC_putative_ATPase"/>
    <property type="match status" value="1"/>
</dbReference>
<dbReference type="InterPro" id="IPR003439">
    <property type="entry name" value="ABC_transporter-like_ATP-bd"/>
</dbReference>
<feature type="domain" description="ABC transporter" evidence="5">
    <location>
        <begin position="2"/>
        <end position="229"/>
    </location>
</feature>
<proteinExistence type="inferred from homology"/>
<name>A0A4R6BBI7_9STAP</name>
<accession>A0A4R6BBI7</accession>
<dbReference type="GO" id="GO:0016887">
    <property type="term" value="F:ATP hydrolysis activity"/>
    <property type="evidence" value="ECO:0007669"/>
    <property type="project" value="InterPro"/>
</dbReference>
<dbReference type="Gene3D" id="3.40.50.300">
    <property type="entry name" value="P-loop containing nucleotide triphosphate hydrolases"/>
    <property type="match status" value="1"/>
</dbReference>
<dbReference type="InterPro" id="IPR050763">
    <property type="entry name" value="ABC_transporter_ATP-binding"/>
</dbReference>
<evidence type="ECO:0000256" key="1">
    <source>
        <dbReference type="ARBA" id="ARBA00005417"/>
    </source>
</evidence>
<comment type="similarity">
    <text evidence="1">Belongs to the ABC transporter superfamily.</text>
</comment>
<dbReference type="Pfam" id="PF13732">
    <property type="entry name" value="DrrA1-3_C"/>
    <property type="match status" value="1"/>
</dbReference>
<organism evidence="6 7">
    <name type="scientific">Macrococcus brunensis</name>
    <dbReference type="NCBI Taxonomy" id="198483"/>
    <lineage>
        <taxon>Bacteria</taxon>
        <taxon>Bacillati</taxon>
        <taxon>Bacillota</taxon>
        <taxon>Bacilli</taxon>
        <taxon>Bacillales</taxon>
        <taxon>Staphylococcaceae</taxon>
        <taxon>Macrococcus</taxon>
    </lineage>
</organism>
<dbReference type="AlphaFoldDB" id="A0A4R6BBI7"/>
<keyword evidence="4 6" id="KW-0067">ATP-binding</keyword>
<dbReference type="PROSITE" id="PS50893">
    <property type="entry name" value="ABC_TRANSPORTER_2"/>
    <property type="match status" value="1"/>
</dbReference>
<dbReference type="PANTHER" id="PTHR42711">
    <property type="entry name" value="ABC TRANSPORTER ATP-BINDING PROTEIN"/>
    <property type="match status" value="1"/>
</dbReference>
<evidence type="ECO:0000313" key="7">
    <source>
        <dbReference type="Proteomes" id="UP000295310"/>
    </source>
</evidence>
<keyword evidence="7" id="KW-1185">Reference proteome</keyword>
<evidence type="ECO:0000313" key="6">
    <source>
        <dbReference type="EMBL" id="TDL94344.1"/>
    </source>
</evidence>
<dbReference type="SUPFAM" id="SSF52540">
    <property type="entry name" value="P-loop containing nucleoside triphosphate hydrolases"/>
    <property type="match status" value="1"/>
</dbReference>
<keyword evidence="2" id="KW-0813">Transport</keyword>
<evidence type="ECO:0000256" key="2">
    <source>
        <dbReference type="ARBA" id="ARBA00022448"/>
    </source>
</evidence>
<dbReference type="Proteomes" id="UP000295310">
    <property type="component" value="Unassembled WGS sequence"/>
</dbReference>
<dbReference type="PROSITE" id="PS00211">
    <property type="entry name" value="ABC_TRANSPORTER_1"/>
    <property type="match status" value="1"/>
</dbReference>
<dbReference type="PANTHER" id="PTHR42711:SF5">
    <property type="entry name" value="ABC TRANSPORTER ATP-BINDING PROTEIN NATA"/>
    <property type="match status" value="1"/>
</dbReference>
<evidence type="ECO:0000259" key="5">
    <source>
        <dbReference type="PROSITE" id="PS50893"/>
    </source>
</evidence>
<keyword evidence="3" id="KW-0547">Nucleotide-binding</keyword>
<dbReference type="InterPro" id="IPR027417">
    <property type="entry name" value="P-loop_NTPase"/>
</dbReference>
<dbReference type="SMART" id="SM00382">
    <property type="entry name" value="AAA"/>
    <property type="match status" value="1"/>
</dbReference>
<evidence type="ECO:0000256" key="3">
    <source>
        <dbReference type="ARBA" id="ARBA00022741"/>
    </source>
</evidence>
<dbReference type="InterPro" id="IPR003593">
    <property type="entry name" value="AAA+_ATPase"/>
</dbReference>
<dbReference type="RefSeq" id="WP_133432511.1">
    <property type="nucleotide sequence ID" value="NZ_CP092172.1"/>
</dbReference>
<gene>
    <name evidence="6" type="ORF">ERX27_09025</name>
</gene>
<dbReference type="EMBL" id="SCWA01000017">
    <property type="protein sequence ID" value="TDL94344.1"/>
    <property type="molecule type" value="Genomic_DNA"/>
</dbReference>
<evidence type="ECO:0000256" key="4">
    <source>
        <dbReference type="ARBA" id="ARBA00022840"/>
    </source>
</evidence>
<dbReference type="InterPro" id="IPR025302">
    <property type="entry name" value="DrrA1/2-like_C"/>
</dbReference>
<dbReference type="InterPro" id="IPR017871">
    <property type="entry name" value="ABC_transporter-like_CS"/>
</dbReference>
<comment type="caution">
    <text evidence="6">The sequence shown here is derived from an EMBL/GenBank/DDBJ whole genome shotgun (WGS) entry which is preliminary data.</text>
</comment>
<reference evidence="6 7" key="1">
    <citation type="submission" date="2019-01" db="EMBL/GenBank/DDBJ databases">
        <title>Draft genome sequences of the type strains of six Macrococcus species.</title>
        <authorList>
            <person name="Mazhar S."/>
            <person name="Altermann E."/>
            <person name="Hill C."/>
            <person name="Mcauliffe O."/>
        </authorList>
    </citation>
    <scope>NUCLEOTIDE SEQUENCE [LARGE SCALE GENOMIC DNA]</scope>
    <source>
        <strain evidence="6 7">CCM4811</strain>
    </source>
</reference>
<dbReference type="OrthoDB" id="9801987at2"/>
<sequence>MLNVQNVTKQFGKFTAVDQLSFEVPSGEMLGFLGGNGAGKTTTFRMILGLLERDAGEITYKGQPITYAVTDHIGYLPEERGLNPKLKVSEQLTYLASLKGMKKADIKREIDYWLERFEVTENKEKKIEALSKGNQQKIQLIGAIIHQPDLLILDEPFSGLDPVNVELLKSAVKEINDKGATIIFSSHRMEHVEEMCDRVCILDRGKTVVEGNIQQVKQDFGRKEIIIRGAHDFTSLEAIPGVIGYKASRHGVNLTINDIQVAPVVFEAVSRLGYVSRFEVAEPSLNDIFLAKVGHQHD</sequence>
<dbReference type="GO" id="GO:0005524">
    <property type="term" value="F:ATP binding"/>
    <property type="evidence" value="ECO:0007669"/>
    <property type="project" value="UniProtKB-KW"/>
</dbReference>